<accession>A0A0R2CDX2</accession>
<name>A0A0R2CDX2_9LACO</name>
<sequence length="426" mass="47920">MILGGKILRKQIKPGIFLTVIPMKQFKTVRIAVDFLTELKPQRQTSRLLLANFLETCSNKYPTQQAIARQLAALYGAEFSVSSGRKGQLQILSFMFESLADQYNPQKNSLQAGINFLNQIIFHPLLTANEFETKNFAREKLNLQKMLLSVNDNKQLLTYLKLQQTFFSSAAQQEPSFGTLAELGKITAQSLWQVYQQMLKEDQIEIIILGDLTFAKAQAAVQTFEFVTKKPQNLPVFYQQELVKKIKHSQLHQPVSQSKLDLGFALPIYYGSRQFSAALLFNAIFGGLPMSRLFLKVREAAGLAYYASSSYDSFRGWLLVQTGIDAKNRAQVIEIILEQLAHLQAGQIADSELADAKQTLLNNYYSHLDSQSSGLNRALFSSLTNRSWTAAEWTKQLLAIDSAQIAQVAQAVRLQAITFLEGEKSK</sequence>
<dbReference type="NCBIfam" id="NF047422">
    <property type="entry name" value="YfmF_fam"/>
    <property type="match status" value="1"/>
</dbReference>
<dbReference type="eggNOG" id="COG0612">
    <property type="taxonomic scope" value="Bacteria"/>
</dbReference>
<evidence type="ECO:0000259" key="1">
    <source>
        <dbReference type="Pfam" id="PF05193"/>
    </source>
</evidence>
<feature type="domain" description="Peptidase M16 C-terminal" evidence="1">
    <location>
        <begin position="185"/>
        <end position="360"/>
    </location>
</feature>
<keyword evidence="3" id="KW-1185">Reference proteome</keyword>
<dbReference type="STRING" id="1133569.FD21_GL001689"/>
<gene>
    <name evidence="2" type="ORF">FD21_GL001689</name>
</gene>
<reference evidence="2 3" key="1">
    <citation type="journal article" date="2015" name="Genome Announc.">
        <title>Expanding the biotechnology potential of lactobacilli through comparative genomics of 213 strains and associated genera.</title>
        <authorList>
            <person name="Sun Z."/>
            <person name="Harris H.M."/>
            <person name="McCann A."/>
            <person name="Guo C."/>
            <person name="Argimon S."/>
            <person name="Zhang W."/>
            <person name="Yang X."/>
            <person name="Jeffery I.B."/>
            <person name="Cooney J.C."/>
            <person name="Kagawa T.F."/>
            <person name="Liu W."/>
            <person name="Song Y."/>
            <person name="Salvetti E."/>
            <person name="Wrobel A."/>
            <person name="Rasinkangas P."/>
            <person name="Parkhill J."/>
            <person name="Rea M.C."/>
            <person name="O'Sullivan O."/>
            <person name="Ritari J."/>
            <person name="Douillard F.P."/>
            <person name="Paul Ross R."/>
            <person name="Yang R."/>
            <person name="Briner A.E."/>
            <person name="Felis G.E."/>
            <person name="de Vos W.M."/>
            <person name="Barrangou R."/>
            <person name="Klaenhammer T.R."/>
            <person name="Caufield P.W."/>
            <person name="Cui Y."/>
            <person name="Zhang H."/>
            <person name="O'Toole P.W."/>
        </authorList>
    </citation>
    <scope>NUCLEOTIDE SEQUENCE [LARGE SCALE GENOMIC DNA]</scope>
    <source>
        <strain evidence="2 3">DSM 20605</strain>
    </source>
</reference>
<dbReference type="GO" id="GO:0046872">
    <property type="term" value="F:metal ion binding"/>
    <property type="evidence" value="ECO:0007669"/>
    <property type="project" value="InterPro"/>
</dbReference>
<dbReference type="SUPFAM" id="SSF63411">
    <property type="entry name" value="LuxS/MPP-like metallohydrolase"/>
    <property type="match status" value="2"/>
</dbReference>
<dbReference type="PANTHER" id="PTHR11851:SF186">
    <property type="entry name" value="INACTIVE METALLOPROTEASE YMFF-RELATED"/>
    <property type="match status" value="1"/>
</dbReference>
<evidence type="ECO:0000313" key="3">
    <source>
        <dbReference type="Proteomes" id="UP000051576"/>
    </source>
</evidence>
<dbReference type="PANTHER" id="PTHR11851">
    <property type="entry name" value="METALLOPROTEASE"/>
    <property type="match status" value="1"/>
</dbReference>
<dbReference type="InterPro" id="IPR011249">
    <property type="entry name" value="Metalloenz_LuxS/M16"/>
</dbReference>
<dbReference type="AlphaFoldDB" id="A0A0R2CDX2"/>
<organism evidence="2 3">
    <name type="scientific">Liquorilactobacillus vini DSM 20605</name>
    <dbReference type="NCBI Taxonomy" id="1133569"/>
    <lineage>
        <taxon>Bacteria</taxon>
        <taxon>Bacillati</taxon>
        <taxon>Bacillota</taxon>
        <taxon>Bacilli</taxon>
        <taxon>Lactobacillales</taxon>
        <taxon>Lactobacillaceae</taxon>
        <taxon>Liquorilactobacillus</taxon>
    </lineage>
</organism>
<dbReference type="Proteomes" id="UP000051576">
    <property type="component" value="Unassembled WGS sequence"/>
</dbReference>
<dbReference type="Pfam" id="PF05193">
    <property type="entry name" value="Peptidase_M16_C"/>
    <property type="match status" value="1"/>
</dbReference>
<dbReference type="InterPro" id="IPR050361">
    <property type="entry name" value="MPP/UQCRC_Complex"/>
</dbReference>
<comment type="caution">
    <text evidence="2">The sequence shown here is derived from an EMBL/GenBank/DDBJ whole genome shotgun (WGS) entry which is preliminary data.</text>
</comment>
<protein>
    <submittedName>
        <fullName evidence="2">Peptidase</fullName>
    </submittedName>
</protein>
<dbReference type="InterPro" id="IPR007863">
    <property type="entry name" value="Peptidase_M16_C"/>
</dbReference>
<proteinExistence type="predicted"/>
<dbReference type="EMBL" id="AYYX01000056">
    <property type="protein sequence ID" value="KRM86284.1"/>
    <property type="molecule type" value="Genomic_DNA"/>
</dbReference>
<dbReference type="PATRIC" id="fig|1133569.4.peg.1834"/>
<evidence type="ECO:0000313" key="2">
    <source>
        <dbReference type="EMBL" id="KRM86284.1"/>
    </source>
</evidence>
<dbReference type="Gene3D" id="3.30.830.10">
    <property type="entry name" value="Metalloenzyme, LuxS/M16 peptidase-like"/>
    <property type="match status" value="2"/>
</dbReference>